<evidence type="ECO:0000256" key="6">
    <source>
        <dbReference type="ARBA" id="ARBA00022679"/>
    </source>
</evidence>
<dbReference type="CDD" id="cd00082">
    <property type="entry name" value="HisKA"/>
    <property type="match status" value="1"/>
</dbReference>
<evidence type="ECO:0000259" key="12">
    <source>
        <dbReference type="PROSITE" id="PS50110"/>
    </source>
</evidence>
<dbReference type="InterPro" id="IPR035965">
    <property type="entry name" value="PAS-like_dom_sf"/>
</dbReference>
<dbReference type="FunFam" id="3.30.565.10:FF:000006">
    <property type="entry name" value="Sensor histidine kinase WalK"/>
    <property type="match status" value="1"/>
</dbReference>
<dbReference type="PROSITE" id="PS50110">
    <property type="entry name" value="RESPONSE_REGULATORY"/>
    <property type="match status" value="2"/>
</dbReference>
<evidence type="ECO:0000256" key="8">
    <source>
        <dbReference type="ARBA" id="ARBA00023012"/>
    </source>
</evidence>
<evidence type="ECO:0000313" key="14">
    <source>
        <dbReference type="EMBL" id="ETD15942.1"/>
    </source>
</evidence>
<dbReference type="CDD" id="cd00130">
    <property type="entry name" value="PAS"/>
    <property type="match status" value="1"/>
</dbReference>
<feature type="modified residue" description="4-aspartylphosphate" evidence="10">
    <location>
        <position position="874"/>
    </location>
</feature>
<dbReference type="PRINTS" id="PR00344">
    <property type="entry name" value="BCTRLSENSOR"/>
</dbReference>
<feature type="domain" description="Histidine kinase" evidence="11">
    <location>
        <begin position="581"/>
        <end position="805"/>
    </location>
</feature>
<dbReference type="PATRIC" id="fig|1073376.3.peg.2596"/>
<dbReference type="Pfam" id="PF00072">
    <property type="entry name" value="Response_reg"/>
    <property type="match status" value="2"/>
</dbReference>
<comment type="caution">
    <text evidence="14">The sequence shown here is derived from an EMBL/GenBank/DDBJ whole genome shotgun (WGS) entry which is preliminary data.</text>
</comment>
<evidence type="ECO:0000256" key="10">
    <source>
        <dbReference type="PROSITE-ProRule" id="PRU00169"/>
    </source>
</evidence>
<dbReference type="SMART" id="SM00388">
    <property type="entry name" value="HisKA"/>
    <property type="match status" value="1"/>
</dbReference>
<dbReference type="Gene3D" id="3.30.565.10">
    <property type="entry name" value="Histidine kinase-like ATPase, C-terminal domain"/>
    <property type="match status" value="1"/>
</dbReference>
<dbReference type="EMBL" id="AZJE01000037">
    <property type="protein sequence ID" value="ETD15942.1"/>
    <property type="molecule type" value="Genomic_DNA"/>
</dbReference>
<evidence type="ECO:0000256" key="2">
    <source>
        <dbReference type="ARBA" id="ARBA00004370"/>
    </source>
</evidence>
<dbReference type="InterPro" id="IPR001789">
    <property type="entry name" value="Sig_transdc_resp-reg_receiver"/>
</dbReference>
<dbReference type="AlphaFoldDB" id="V8BMG7"/>
<name>V8BMG7_9FIRM</name>
<dbReference type="Pfam" id="PF02518">
    <property type="entry name" value="HATPase_c"/>
    <property type="match status" value="1"/>
</dbReference>
<sequence length="1084" mass="124143">MSFLYAKMRRSEAFYKMGNYEDKIYSLDETVLGQTQAMSQVVQKTLENNGGVGIITGYYDQNLSILSVSNLLLHSTGHTFDTFMEQTKGSLKNFFYSEEDILDRNRFLQLHGAGEARILTADGTVNNVWLYKEDATDEAGRQIWAMSVRVNWDHVNLTLINEAIYSGFWYFECDENSEIVKANWSHEFRKLLGYHDTLDFPNKLESWSDLLHPQDKERVISQLHAAIADKTNQIKYQVEYRMRMRDNRYQWFRASAEVVRRLDGSASRIAGIFINIDAEKKETMQAQKSAAFHRAFTKTDLCEYYVNLEANTFDTFKVEPSLMTVFEQSHTWDELVRHFVDSYVVETDKKAVSSFYDRSYIAEKLKGLETELSLECRITLDGEERWVRNVIIRGEIEDSEYAMIFLRDITEAKMESTRHLQMAADNASMEQLIQSIVRLVDRFTVIDLENDRYEFYNLKGQMIYKPLGFYHDFQMQVLDKYKTLEPLEAMDILIAPENIRKKLKSENDIYKFEYCSLDEKTYKIVSFIPLEWENGKLVKVLVTSMDVTQEKKAEIESRQALKEAYRSAENANRAKTEFLSNMSHDIRTPMNAIVGLTAIAGANIESQDRVIECLGKITESSRHLLGLINEVLDMARIESGKMTLAQEDFNLPDLVDNLITLTKPVLDEHKHNFDIHINHIEHEDVCGDSLRIQQVFVNLMSNAIKYTPDGGNITFSIEEKPNGFSELGCYEFTIEDNGIGMSPEFQEIMFDPFSRADDHRTTRVQGTGLGMAISRNIVNLMNGNIKVDSTLHKGTKITVTIYLELQEKEKKQDKDLINLPVLVVDDDKTCCESTVAILKEIGITGEWVLSGREAVERCYAHHELKNDYFAVILDWKMPDMDGIETARQIRKRIGKEITIIVLTSYEFSEIEEEAKAAGVDAFIAKPLFRSRLTATLRQFTSGRKEKTARNYLDELSEADYTGKRILLVEDNELNREIAVEILQMTGAEVETAENGKIAVEKVEASPKGLYDLVFMDIQMPVMNGYEATAAIRSLPGESGKLPIVAMTANAFAEDVQLAKNTGMNGHIAKPLDMNKLNDVLENWL</sequence>
<evidence type="ECO:0000256" key="1">
    <source>
        <dbReference type="ARBA" id="ARBA00000085"/>
    </source>
</evidence>
<dbReference type="InterPro" id="IPR013655">
    <property type="entry name" value="PAS_fold_3"/>
</dbReference>
<evidence type="ECO:0000259" key="11">
    <source>
        <dbReference type="PROSITE" id="PS50109"/>
    </source>
</evidence>
<dbReference type="InterPro" id="IPR003661">
    <property type="entry name" value="HisK_dim/P_dom"/>
</dbReference>
<dbReference type="InterPro" id="IPR001610">
    <property type="entry name" value="PAC"/>
</dbReference>
<dbReference type="SUPFAM" id="SSF47384">
    <property type="entry name" value="Homodimeric domain of signal transducing histidine kinase"/>
    <property type="match status" value="1"/>
</dbReference>
<dbReference type="SUPFAM" id="SSF55785">
    <property type="entry name" value="PYP-like sensor domain (PAS domain)"/>
    <property type="match status" value="1"/>
</dbReference>
<evidence type="ECO:0000256" key="9">
    <source>
        <dbReference type="ARBA" id="ARBA00024867"/>
    </source>
</evidence>
<dbReference type="PROSITE" id="PS50113">
    <property type="entry name" value="PAC"/>
    <property type="match status" value="1"/>
</dbReference>
<comment type="subcellular location">
    <subcellularLocation>
        <location evidence="2">Membrane</location>
    </subcellularLocation>
</comment>
<dbReference type="InterPro" id="IPR000700">
    <property type="entry name" value="PAS-assoc_C"/>
</dbReference>
<dbReference type="InterPro" id="IPR011006">
    <property type="entry name" value="CheY-like_superfamily"/>
</dbReference>
<evidence type="ECO:0000256" key="5">
    <source>
        <dbReference type="ARBA" id="ARBA00022553"/>
    </source>
</evidence>
<dbReference type="GO" id="GO:0000155">
    <property type="term" value="F:phosphorelay sensor kinase activity"/>
    <property type="evidence" value="ECO:0007669"/>
    <property type="project" value="InterPro"/>
</dbReference>
<keyword evidence="6" id="KW-0808">Transferase</keyword>
<protein>
    <recommendedName>
        <fullName evidence="4">Stage 0 sporulation protein A homolog</fullName>
        <ecNumber evidence="3">2.7.13.3</ecNumber>
    </recommendedName>
</protein>
<dbReference type="SMART" id="SM00086">
    <property type="entry name" value="PAC"/>
    <property type="match status" value="2"/>
</dbReference>
<dbReference type="Pfam" id="PF00512">
    <property type="entry name" value="HisKA"/>
    <property type="match status" value="1"/>
</dbReference>
<dbReference type="InterPro" id="IPR004358">
    <property type="entry name" value="Sig_transdc_His_kin-like_C"/>
</dbReference>
<dbReference type="GO" id="GO:0016020">
    <property type="term" value="C:membrane"/>
    <property type="evidence" value="ECO:0007669"/>
    <property type="project" value="UniProtKB-SubCell"/>
</dbReference>
<feature type="modified residue" description="4-aspartylphosphate" evidence="10">
    <location>
        <position position="1016"/>
    </location>
</feature>
<dbReference type="SUPFAM" id="SSF52172">
    <property type="entry name" value="CheY-like"/>
    <property type="match status" value="2"/>
</dbReference>
<dbReference type="InterPro" id="IPR036097">
    <property type="entry name" value="HisK_dim/P_sf"/>
</dbReference>
<feature type="domain" description="PAC" evidence="13">
    <location>
        <begin position="236"/>
        <end position="288"/>
    </location>
</feature>
<proteinExistence type="predicted"/>
<dbReference type="EC" id="2.7.13.3" evidence="3"/>
<reference evidence="14 15" key="1">
    <citation type="submission" date="2013-10" db="EMBL/GenBank/DDBJ databases">
        <title>The Genome Sequence of Ruminococcus lactaris CC59_002D.</title>
        <authorList>
            <consortium name="The Broad Institute Genomics Platform"/>
            <person name="Earl A."/>
            <person name="Allen-Vercoe E."/>
            <person name="Daigneault M."/>
            <person name="Young S.K."/>
            <person name="Zeng Q."/>
            <person name="Gargeya S."/>
            <person name="Fitzgerald M."/>
            <person name="Abouelleil A."/>
            <person name="Alvarado L."/>
            <person name="Chapman S.B."/>
            <person name="Gainer-Dewar J."/>
            <person name="Goldberg J."/>
            <person name="Griggs A."/>
            <person name="Gujja S."/>
            <person name="Hansen M."/>
            <person name="Howarth C."/>
            <person name="Imamovic A."/>
            <person name="Ireland A."/>
            <person name="Larimer J."/>
            <person name="McCowan C."/>
            <person name="Murphy C."/>
            <person name="Pearson M."/>
            <person name="Poon T.W."/>
            <person name="Priest M."/>
            <person name="Roberts A."/>
            <person name="Saif S."/>
            <person name="Shea T."/>
            <person name="Sykes S."/>
            <person name="Wortman J."/>
            <person name="Nusbaum C."/>
            <person name="Birren B."/>
        </authorList>
    </citation>
    <scope>NUCLEOTIDE SEQUENCE [LARGE SCALE GENOMIC DNA]</scope>
    <source>
        <strain evidence="14 15">CC59_002D</strain>
    </source>
</reference>
<evidence type="ECO:0000256" key="3">
    <source>
        <dbReference type="ARBA" id="ARBA00012438"/>
    </source>
</evidence>
<gene>
    <name evidence="14" type="ORF">HMPREF1202_02533</name>
</gene>
<dbReference type="HOGENOM" id="CLU_000445_114_21_9"/>
<dbReference type="InterPro" id="IPR036890">
    <property type="entry name" value="HATPase_C_sf"/>
</dbReference>
<comment type="catalytic activity">
    <reaction evidence="1">
        <text>ATP + protein L-histidine = ADP + protein N-phospho-L-histidine.</text>
        <dbReference type="EC" id="2.7.13.3"/>
    </reaction>
</comment>
<dbReference type="CDD" id="cd17546">
    <property type="entry name" value="REC_hyHK_CKI1_RcsC-like"/>
    <property type="match status" value="2"/>
</dbReference>
<dbReference type="SUPFAM" id="SSF55874">
    <property type="entry name" value="ATPase domain of HSP90 chaperone/DNA topoisomerase II/histidine kinase"/>
    <property type="match status" value="1"/>
</dbReference>
<evidence type="ECO:0000256" key="7">
    <source>
        <dbReference type="ARBA" id="ARBA00022777"/>
    </source>
</evidence>
<dbReference type="PANTHER" id="PTHR45339:SF1">
    <property type="entry name" value="HYBRID SIGNAL TRANSDUCTION HISTIDINE KINASE J"/>
    <property type="match status" value="1"/>
</dbReference>
<dbReference type="SMART" id="SM00448">
    <property type="entry name" value="REC"/>
    <property type="match status" value="2"/>
</dbReference>
<dbReference type="InterPro" id="IPR000014">
    <property type="entry name" value="PAS"/>
</dbReference>
<evidence type="ECO:0000256" key="4">
    <source>
        <dbReference type="ARBA" id="ARBA00018672"/>
    </source>
</evidence>
<accession>V8BMG7</accession>
<dbReference type="Proteomes" id="UP000018683">
    <property type="component" value="Unassembled WGS sequence"/>
</dbReference>
<dbReference type="PROSITE" id="PS50109">
    <property type="entry name" value="HIS_KIN"/>
    <property type="match status" value="1"/>
</dbReference>
<comment type="function">
    <text evidence="9">May play the central regulatory role in sporulation. It may be an element of the effector pathway responsible for the activation of sporulation genes in response to nutritional stress. Spo0A may act in concert with spo0H (a sigma factor) to control the expression of some genes that are critical to the sporulation process.</text>
</comment>
<dbReference type="PANTHER" id="PTHR45339">
    <property type="entry name" value="HYBRID SIGNAL TRANSDUCTION HISTIDINE KINASE J"/>
    <property type="match status" value="1"/>
</dbReference>
<dbReference type="Gene3D" id="3.30.450.20">
    <property type="entry name" value="PAS domain"/>
    <property type="match status" value="2"/>
</dbReference>
<dbReference type="STRING" id="1073376.HMPREF1202_02533"/>
<dbReference type="InterPro" id="IPR003594">
    <property type="entry name" value="HATPase_dom"/>
</dbReference>
<feature type="domain" description="Response regulatory" evidence="12">
    <location>
        <begin position="820"/>
        <end position="940"/>
    </location>
</feature>
<evidence type="ECO:0000313" key="15">
    <source>
        <dbReference type="Proteomes" id="UP000018683"/>
    </source>
</evidence>
<organism evidence="14 15">
    <name type="scientific">[Ruminococcus] lactaris CC59_002D</name>
    <dbReference type="NCBI Taxonomy" id="1073376"/>
    <lineage>
        <taxon>Bacteria</taxon>
        <taxon>Bacillati</taxon>
        <taxon>Bacillota</taxon>
        <taxon>Clostridia</taxon>
        <taxon>Lachnospirales</taxon>
        <taxon>Lachnospiraceae</taxon>
        <taxon>Mediterraneibacter</taxon>
    </lineage>
</organism>
<keyword evidence="8" id="KW-0902">Two-component regulatory system</keyword>
<dbReference type="SMART" id="SM00387">
    <property type="entry name" value="HATPase_c"/>
    <property type="match status" value="1"/>
</dbReference>
<dbReference type="Gene3D" id="3.40.50.2300">
    <property type="match status" value="2"/>
</dbReference>
<keyword evidence="5 10" id="KW-0597">Phosphoprotein</keyword>
<dbReference type="Pfam" id="PF08447">
    <property type="entry name" value="PAS_3"/>
    <property type="match status" value="1"/>
</dbReference>
<keyword evidence="7" id="KW-0418">Kinase</keyword>
<dbReference type="InterPro" id="IPR005467">
    <property type="entry name" value="His_kinase_dom"/>
</dbReference>
<evidence type="ECO:0000259" key="13">
    <source>
        <dbReference type="PROSITE" id="PS50113"/>
    </source>
</evidence>
<dbReference type="Gene3D" id="1.10.287.130">
    <property type="match status" value="1"/>
</dbReference>
<feature type="domain" description="Response regulatory" evidence="12">
    <location>
        <begin position="964"/>
        <end position="1084"/>
    </location>
</feature>